<evidence type="ECO:0000313" key="2">
    <source>
        <dbReference type="EMBL" id="CBJ26658.1"/>
    </source>
</evidence>
<feature type="compositionally biased region" description="Basic and acidic residues" evidence="1">
    <location>
        <begin position="12"/>
        <end position="21"/>
    </location>
</feature>
<dbReference type="InParanoid" id="D7G0D1"/>
<keyword evidence="3" id="KW-1185">Reference proteome</keyword>
<name>D7G0D1_ECTSI</name>
<dbReference type="Proteomes" id="UP000002630">
    <property type="component" value="Linkage Group LG15"/>
</dbReference>
<sequence length="223" mass="23984">MCSGREWPTPEARPRRGDAKRRLQEVQDLQVASVCMGIEHLMNKRRRSTKRRGGAARVFPPVGQQARLFRDKSSDDAGDSCGGDHQCGGDHDHPSSCRLCESTLRVLSTALLHVRRCRHQQKQKQQHLDNGESINNNNKDVPTASGCDACRMWSMVGERCASLGISLSNNLLFAANGSIEGGAGVGGGRVDGSRLAGGATTAATASEPDGPALRVVGRVLYHE</sequence>
<reference evidence="2 3" key="1">
    <citation type="journal article" date="2010" name="Nature">
        <title>The Ectocarpus genome and the independent evolution of multicellularity in brown algae.</title>
        <authorList>
            <person name="Cock J.M."/>
            <person name="Sterck L."/>
            <person name="Rouze P."/>
            <person name="Scornet D."/>
            <person name="Allen A.E."/>
            <person name="Amoutzias G."/>
            <person name="Anthouard V."/>
            <person name="Artiguenave F."/>
            <person name="Aury J.M."/>
            <person name="Badger J.H."/>
            <person name="Beszteri B."/>
            <person name="Billiau K."/>
            <person name="Bonnet E."/>
            <person name="Bothwell J.H."/>
            <person name="Bowler C."/>
            <person name="Boyen C."/>
            <person name="Brownlee C."/>
            <person name="Carrano C.J."/>
            <person name="Charrier B."/>
            <person name="Cho G.Y."/>
            <person name="Coelho S.M."/>
            <person name="Collen J."/>
            <person name="Corre E."/>
            <person name="Da Silva C."/>
            <person name="Delage L."/>
            <person name="Delaroque N."/>
            <person name="Dittami S.M."/>
            <person name="Doulbeau S."/>
            <person name="Elias M."/>
            <person name="Farnham G."/>
            <person name="Gachon C.M."/>
            <person name="Gschloessl B."/>
            <person name="Heesch S."/>
            <person name="Jabbari K."/>
            <person name="Jubin C."/>
            <person name="Kawai H."/>
            <person name="Kimura K."/>
            <person name="Kloareg B."/>
            <person name="Kupper F.C."/>
            <person name="Lang D."/>
            <person name="Le Bail A."/>
            <person name="Leblanc C."/>
            <person name="Lerouge P."/>
            <person name="Lohr M."/>
            <person name="Lopez P.J."/>
            <person name="Martens C."/>
            <person name="Maumus F."/>
            <person name="Michel G."/>
            <person name="Miranda-Saavedra D."/>
            <person name="Morales J."/>
            <person name="Moreau H."/>
            <person name="Motomura T."/>
            <person name="Nagasato C."/>
            <person name="Napoli C.A."/>
            <person name="Nelson D.R."/>
            <person name="Nyvall-Collen P."/>
            <person name="Peters A.F."/>
            <person name="Pommier C."/>
            <person name="Potin P."/>
            <person name="Poulain J."/>
            <person name="Quesneville H."/>
            <person name="Read B."/>
            <person name="Rensing S.A."/>
            <person name="Ritter A."/>
            <person name="Rousvoal S."/>
            <person name="Samanta M."/>
            <person name="Samson G."/>
            <person name="Schroeder D.C."/>
            <person name="Segurens B."/>
            <person name="Strittmatter M."/>
            <person name="Tonon T."/>
            <person name="Tregear J.W."/>
            <person name="Valentin K."/>
            <person name="von Dassow P."/>
            <person name="Yamagishi T."/>
            <person name="Van de Peer Y."/>
            <person name="Wincker P."/>
        </authorList>
    </citation>
    <scope>NUCLEOTIDE SEQUENCE [LARGE SCALE GENOMIC DNA]</scope>
    <source>
        <strain evidence="3">Ec32 / CCAP1310/4</strain>
    </source>
</reference>
<dbReference type="OrthoDB" id="10370973at2759"/>
<dbReference type="EMBL" id="FN649740">
    <property type="protein sequence ID" value="CBJ26658.1"/>
    <property type="molecule type" value="Genomic_DNA"/>
</dbReference>
<protein>
    <submittedName>
        <fullName evidence="2">Uncharacterized protein</fullName>
    </submittedName>
</protein>
<evidence type="ECO:0000256" key="1">
    <source>
        <dbReference type="SAM" id="MobiDB-lite"/>
    </source>
</evidence>
<dbReference type="AlphaFoldDB" id="D7G0D1"/>
<accession>D7G0D1</accession>
<feature type="region of interest" description="Disordered" evidence="1">
    <location>
        <begin position="1"/>
        <end position="21"/>
    </location>
</feature>
<gene>
    <name evidence="2" type="ORF">Esi_0040_0071</name>
</gene>
<evidence type="ECO:0000313" key="3">
    <source>
        <dbReference type="Proteomes" id="UP000002630"/>
    </source>
</evidence>
<organism evidence="2 3">
    <name type="scientific">Ectocarpus siliculosus</name>
    <name type="common">Brown alga</name>
    <name type="synonym">Conferva siliculosa</name>
    <dbReference type="NCBI Taxonomy" id="2880"/>
    <lineage>
        <taxon>Eukaryota</taxon>
        <taxon>Sar</taxon>
        <taxon>Stramenopiles</taxon>
        <taxon>Ochrophyta</taxon>
        <taxon>PX clade</taxon>
        <taxon>Phaeophyceae</taxon>
        <taxon>Ectocarpales</taxon>
        <taxon>Ectocarpaceae</taxon>
        <taxon>Ectocarpus</taxon>
    </lineage>
</organism>
<dbReference type="EMBL" id="FN648597">
    <property type="protein sequence ID" value="CBJ26658.1"/>
    <property type="molecule type" value="Genomic_DNA"/>
</dbReference>
<proteinExistence type="predicted"/>